<dbReference type="Pfam" id="PF00067">
    <property type="entry name" value="p450"/>
    <property type="match status" value="1"/>
</dbReference>
<keyword evidence="4" id="KW-0560">Oxidoreductase</keyword>
<dbReference type="InterPro" id="IPR002397">
    <property type="entry name" value="Cyt_P450_B"/>
</dbReference>
<evidence type="ECO:0000256" key="1">
    <source>
        <dbReference type="ARBA" id="ARBA00010617"/>
    </source>
</evidence>
<dbReference type="EMBL" id="CAEZXX010000128">
    <property type="protein sequence ID" value="CAB4719927.1"/>
    <property type="molecule type" value="Genomic_DNA"/>
</dbReference>
<name>A0A6J6R7Y9_9ZZZZ</name>
<dbReference type="CDD" id="cd11033">
    <property type="entry name" value="CYP142-like"/>
    <property type="match status" value="1"/>
</dbReference>
<dbReference type="Gene3D" id="1.10.630.10">
    <property type="entry name" value="Cytochrome P450"/>
    <property type="match status" value="1"/>
</dbReference>
<evidence type="ECO:0000256" key="6">
    <source>
        <dbReference type="ARBA" id="ARBA00023033"/>
    </source>
</evidence>
<protein>
    <submittedName>
        <fullName evidence="7">Unannotated protein</fullName>
    </submittedName>
</protein>
<evidence type="ECO:0000256" key="4">
    <source>
        <dbReference type="ARBA" id="ARBA00023002"/>
    </source>
</evidence>
<dbReference type="SUPFAM" id="SSF48264">
    <property type="entry name" value="Cytochrome P450"/>
    <property type="match status" value="1"/>
</dbReference>
<dbReference type="GO" id="GO:0020037">
    <property type="term" value="F:heme binding"/>
    <property type="evidence" value="ECO:0007669"/>
    <property type="project" value="InterPro"/>
</dbReference>
<dbReference type="InterPro" id="IPR036396">
    <property type="entry name" value="Cyt_P450_sf"/>
</dbReference>
<dbReference type="GO" id="GO:0036199">
    <property type="term" value="F:cholest-4-en-3-one 26-monooxygenase activity"/>
    <property type="evidence" value="ECO:0007669"/>
    <property type="project" value="TreeGrafter"/>
</dbReference>
<dbReference type="AlphaFoldDB" id="A0A6J6R7Y9"/>
<comment type="similarity">
    <text evidence="1">Belongs to the cytochrome P450 family.</text>
</comment>
<keyword evidence="3" id="KW-0479">Metal-binding</keyword>
<gene>
    <name evidence="7" type="ORF">UFOPK2602_01662</name>
</gene>
<evidence type="ECO:0000313" key="7">
    <source>
        <dbReference type="EMBL" id="CAB4719927.1"/>
    </source>
</evidence>
<dbReference type="GO" id="GO:0008395">
    <property type="term" value="F:steroid hydroxylase activity"/>
    <property type="evidence" value="ECO:0007669"/>
    <property type="project" value="TreeGrafter"/>
</dbReference>
<proteinExistence type="inferred from homology"/>
<dbReference type="GO" id="GO:0006707">
    <property type="term" value="P:cholesterol catabolic process"/>
    <property type="evidence" value="ECO:0007669"/>
    <property type="project" value="TreeGrafter"/>
</dbReference>
<dbReference type="PRINTS" id="PR00359">
    <property type="entry name" value="BP450"/>
</dbReference>
<dbReference type="PANTHER" id="PTHR46696:SF4">
    <property type="entry name" value="BIOTIN BIOSYNTHESIS CYTOCHROME P450"/>
    <property type="match status" value="1"/>
</dbReference>
<organism evidence="7">
    <name type="scientific">freshwater metagenome</name>
    <dbReference type="NCBI Taxonomy" id="449393"/>
    <lineage>
        <taxon>unclassified sequences</taxon>
        <taxon>metagenomes</taxon>
        <taxon>ecological metagenomes</taxon>
    </lineage>
</organism>
<dbReference type="PANTHER" id="PTHR46696">
    <property type="entry name" value="P450, PUTATIVE (EUROFUNG)-RELATED"/>
    <property type="match status" value="1"/>
</dbReference>
<sequence>MTTTGPLQLFDVPLEEIDLSSPEFWTKPRDFRESAFSTLRTYAPVRFFKEIEFPPFPLGPGYYALMRHEDVWHVSRNPALFCSGNGSNIADLPVEINEFFGSMINMDDPKHFRLRSIVSKGFTPRQIARVEDYVRDIAKRLVDELLVNHPDRACDLVQEIAAPLPLRIICEMMGIPSEDEKQIFAWTNTILAGGDPEYGGTFDKLMADSLAMFQYANALGESRLANPTDDLTSAMMHAEVDGERLSPAEFGSFFILLVVAGNETTRNAISHGVRLLTQNPDQKALWFSDFEKHSRGAVDEIVRHATPVIHFRRTVTEDTNVGGVDMPAGTKVVMFYASANFDENVFTDPYRFDITRDPTKQVGFGAGGPHFCLGANLARREITVMFDEIRRRLPNLHVTGEPEWLQSAFINGIKHIQCAW</sequence>
<dbReference type="InterPro" id="IPR001128">
    <property type="entry name" value="Cyt_P450"/>
</dbReference>
<evidence type="ECO:0000256" key="2">
    <source>
        <dbReference type="ARBA" id="ARBA00022617"/>
    </source>
</evidence>
<dbReference type="GO" id="GO:0005506">
    <property type="term" value="F:iron ion binding"/>
    <property type="evidence" value="ECO:0007669"/>
    <property type="project" value="InterPro"/>
</dbReference>
<dbReference type="FunFam" id="1.10.630.10:FF:000018">
    <property type="entry name" value="Cytochrome P450 monooxygenase"/>
    <property type="match status" value="1"/>
</dbReference>
<keyword evidence="5" id="KW-0408">Iron</keyword>
<reference evidence="7" key="1">
    <citation type="submission" date="2020-05" db="EMBL/GenBank/DDBJ databases">
        <authorList>
            <person name="Chiriac C."/>
            <person name="Salcher M."/>
            <person name="Ghai R."/>
            <person name="Kavagutti S V."/>
        </authorList>
    </citation>
    <scope>NUCLEOTIDE SEQUENCE</scope>
</reference>
<keyword evidence="2" id="KW-0349">Heme</keyword>
<accession>A0A6J6R7Y9</accession>
<keyword evidence="6" id="KW-0503">Monooxygenase</keyword>
<evidence type="ECO:0000256" key="5">
    <source>
        <dbReference type="ARBA" id="ARBA00023004"/>
    </source>
</evidence>
<evidence type="ECO:0000256" key="3">
    <source>
        <dbReference type="ARBA" id="ARBA00022723"/>
    </source>
</evidence>